<evidence type="ECO:0000259" key="2">
    <source>
        <dbReference type="Pfam" id="PF10544"/>
    </source>
</evidence>
<evidence type="ECO:0000313" key="4">
    <source>
        <dbReference type="Proteomes" id="UP000027195"/>
    </source>
</evidence>
<feature type="compositionally biased region" description="Low complexity" evidence="1">
    <location>
        <begin position="81"/>
        <end position="95"/>
    </location>
</feature>
<dbReference type="Pfam" id="PF10544">
    <property type="entry name" value="T5orf172"/>
    <property type="match status" value="1"/>
</dbReference>
<evidence type="ECO:0000256" key="1">
    <source>
        <dbReference type="SAM" id="MobiDB-lite"/>
    </source>
</evidence>
<dbReference type="OrthoDB" id="2417614at2759"/>
<dbReference type="InterPro" id="IPR018306">
    <property type="entry name" value="Phage_T5_Orf172_DNA-bd"/>
</dbReference>
<dbReference type="Proteomes" id="UP000027195">
    <property type="component" value="Unassembled WGS sequence"/>
</dbReference>
<name>A0A067MA00_BOTB1</name>
<keyword evidence="4" id="KW-1185">Reference proteome</keyword>
<dbReference type="EMBL" id="KL198051">
    <property type="protein sequence ID" value="KDQ12364.1"/>
    <property type="molecule type" value="Genomic_DNA"/>
</dbReference>
<organism evidence="3 4">
    <name type="scientific">Botryobasidium botryosum (strain FD-172 SS1)</name>
    <dbReference type="NCBI Taxonomy" id="930990"/>
    <lineage>
        <taxon>Eukaryota</taxon>
        <taxon>Fungi</taxon>
        <taxon>Dikarya</taxon>
        <taxon>Basidiomycota</taxon>
        <taxon>Agaricomycotina</taxon>
        <taxon>Agaricomycetes</taxon>
        <taxon>Cantharellales</taxon>
        <taxon>Botryobasidiaceae</taxon>
        <taxon>Botryobasidium</taxon>
    </lineage>
</organism>
<sequence>MKKPSTNPAELALTAKLDKMHLSSSRPHATVVAGGANAGKAMQPFPSVSPPMRRVSNTVASREPAPKLRFAKPIPAHDINTSTAPTPSAVPPATSLNPRPKLEDSDLPPKISLTNPTPISPTRSQGLLSTRPARQYRASTSNLPQPKTLHSVPNPARARAYSAPQSLASVSPGKCIAPKKTSRKSLPEKPPGFCLRPVASPHPLLSISPDAVVDRVCVTHHPDFLKERPFDSLSEKQLRVDPNDWIHGYLSADTKISLSIVISHRAPEDDVAGYIYAYEIPSESDSEVRFKIGRARNRRERIAKWKKCEPWPRNASTVLKKGKKTKYCRRLEKLVHLELADLVCYQQYLNPGFIAASSSFVAPAPDPPRPKGKSGPFPHAKYTCGCGVVHETFTFTRIKGGGEWERIIAPIIEKWGRYVEMFDD</sequence>
<proteinExistence type="predicted"/>
<evidence type="ECO:0000313" key="3">
    <source>
        <dbReference type="EMBL" id="KDQ12364.1"/>
    </source>
</evidence>
<dbReference type="InterPro" id="IPR053006">
    <property type="entry name" value="Meiosis_regulatory"/>
</dbReference>
<dbReference type="STRING" id="930990.A0A067MA00"/>
<feature type="compositionally biased region" description="Polar residues" evidence="1">
    <location>
        <begin position="112"/>
        <end position="128"/>
    </location>
</feature>
<feature type="region of interest" description="Disordered" evidence="1">
    <location>
        <begin position="41"/>
        <end position="189"/>
    </location>
</feature>
<gene>
    <name evidence="3" type="ORF">BOTBODRAFT_189349</name>
</gene>
<dbReference type="PANTHER" id="PTHR28094:SF1">
    <property type="entry name" value="MEIOTICALLY UP-REGULATED GENE 113 PROTEIN"/>
    <property type="match status" value="1"/>
</dbReference>
<accession>A0A067MA00</accession>
<protein>
    <recommendedName>
        <fullName evidence="2">Bacteriophage T5 Orf172 DNA-binding domain-containing protein</fullName>
    </recommendedName>
</protein>
<feature type="domain" description="Bacteriophage T5 Orf172 DNA-binding" evidence="2">
    <location>
        <begin position="273"/>
        <end position="341"/>
    </location>
</feature>
<dbReference type="PANTHER" id="PTHR28094">
    <property type="entry name" value="MEIOTICALLY UP-REGULATED GENE 113 PROTEIN"/>
    <property type="match status" value="1"/>
</dbReference>
<reference evidence="4" key="1">
    <citation type="journal article" date="2014" name="Proc. Natl. Acad. Sci. U.S.A.">
        <title>Extensive sampling of basidiomycete genomes demonstrates inadequacy of the white-rot/brown-rot paradigm for wood decay fungi.</title>
        <authorList>
            <person name="Riley R."/>
            <person name="Salamov A.A."/>
            <person name="Brown D.W."/>
            <person name="Nagy L.G."/>
            <person name="Floudas D."/>
            <person name="Held B.W."/>
            <person name="Levasseur A."/>
            <person name="Lombard V."/>
            <person name="Morin E."/>
            <person name="Otillar R."/>
            <person name="Lindquist E.A."/>
            <person name="Sun H."/>
            <person name="LaButti K.M."/>
            <person name="Schmutz J."/>
            <person name="Jabbour D."/>
            <person name="Luo H."/>
            <person name="Baker S.E."/>
            <person name="Pisabarro A.G."/>
            <person name="Walton J.D."/>
            <person name="Blanchette R.A."/>
            <person name="Henrissat B."/>
            <person name="Martin F."/>
            <person name="Cullen D."/>
            <person name="Hibbett D.S."/>
            <person name="Grigoriev I.V."/>
        </authorList>
    </citation>
    <scope>NUCLEOTIDE SEQUENCE [LARGE SCALE GENOMIC DNA]</scope>
    <source>
        <strain evidence="4">FD-172 SS1</strain>
    </source>
</reference>
<dbReference type="AlphaFoldDB" id="A0A067MA00"/>
<dbReference type="InParanoid" id="A0A067MA00"/>
<dbReference type="HOGENOM" id="CLU_647210_0_0_1"/>